<keyword evidence="1" id="KW-0812">Transmembrane</keyword>
<dbReference type="PATRIC" id="fig|66969.6.peg.2071"/>
<evidence type="ECO:0000313" key="2">
    <source>
        <dbReference type="EMBL" id="KTD78471.1"/>
    </source>
</evidence>
<comment type="caution">
    <text evidence="2">The sequence shown here is derived from an EMBL/GenBank/DDBJ whole genome shotgun (WGS) entry which is preliminary data.</text>
</comment>
<dbReference type="RefSeq" id="WP_058480555.1">
    <property type="nucleotide sequence ID" value="NZ_CAAAIQ010000004.1"/>
</dbReference>
<evidence type="ECO:0000256" key="1">
    <source>
        <dbReference type="SAM" id="Phobius"/>
    </source>
</evidence>
<sequence>MERISYVFISGILLITLGLLDICGWPFYPLISEKASEFIDDHQDKHYTSNSKAVQKGALSL</sequence>
<organism evidence="2 3">
    <name type="scientific">Legionella waltersii</name>
    <dbReference type="NCBI Taxonomy" id="66969"/>
    <lineage>
        <taxon>Bacteria</taxon>
        <taxon>Pseudomonadati</taxon>
        <taxon>Pseudomonadota</taxon>
        <taxon>Gammaproteobacteria</taxon>
        <taxon>Legionellales</taxon>
        <taxon>Legionellaceae</taxon>
        <taxon>Legionella</taxon>
    </lineage>
</organism>
<keyword evidence="1" id="KW-0472">Membrane</keyword>
<gene>
    <name evidence="2" type="ORF">Lwal_1906</name>
</gene>
<dbReference type="Proteomes" id="UP000054729">
    <property type="component" value="Unassembled WGS sequence"/>
</dbReference>
<evidence type="ECO:0000313" key="3">
    <source>
        <dbReference type="Proteomes" id="UP000054729"/>
    </source>
</evidence>
<dbReference type="AlphaFoldDB" id="A0A0W1AB07"/>
<proteinExistence type="predicted"/>
<keyword evidence="3" id="KW-1185">Reference proteome</keyword>
<name>A0A0W1AB07_9GAMM</name>
<feature type="transmembrane region" description="Helical" evidence="1">
    <location>
        <begin position="6"/>
        <end position="28"/>
    </location>
</feature>
<keyword evidence="1" id="KW-1133">Transmembrane helix</keyword>
<reference evidence="2 3" key="1">
    <citation type="submission" date="2015-11" db="EMBL/GenBank/DDBJ databases">
        <title>Genomic analysis of 38 Legionella species identifies large and diverse effector repertoires.</title>
        <authorList>
            <person name="Burstein D."/>
            <person name="Amaro F."/>
            <person name="Zusman T."/>
            <person name="Lifshitz Z."/>
            <person name="Cohen O."/>
            <person name="Gilbert J.A."/>
            <person name="Pupko T."/>
            <person name="Shuman H.A."/>
            <person name="Segal G."/>
        </authorList>
    </citation>
    <scope>NUCLEOTIDE SEQUENCE [LARGE SCALE GENOMIC DNA]</scope>
    <source>
        <strain evidence="2 3">ATCC 51914</strain>
    </source>
</reference>
<protein>
    <submittedName>
        <fullName evidence="2">Uncharacterized protein</fullName>
    </submittedName>
</protein>
<dbReference type="EMBL" id="LNZB01000041">
    <property type="protein sequence ID" value="KTD78471.1"/>
    <property type="molecule type" value="Genomic_DNA"/>
</dbReference>
<accession>A0A0W1AB07</accession>